<dbReference type="EMBL" id="JAOB01000042">
    <property type="protein sequence ID" value="EUA42211.1"/>
    <property type="molecule type" value="Genomic_DNA"/>
</dbReference>
<comment type="caution">
    <text evidence="1">The sequence shown here is derived from an EMBL/GenBank/DDBJ whole genome shotgun (WGS) entry which is preliminary data.</text>
</comment>
<name>X8BFF8_MYCXE</name>
<organism evidence="1">
    <name type="scientific">Mycobacterium xenopi 4042</name>
    <dbReference type="NCBI Taxonomy" id="1299334"/>
    <lineage>
        <taxon>Bacteria</taxon>
        <taxon>Bacillati</taxon>
        <taxon>Actinomycetota</taxon>
        <taxon>Actinomycetes</taxon>
        <taxon>Mycobacteriales</taxon>
        <taxon>Mycobacteriaceae</taxon>
        <taxon>Mycobacterium</taxon>
    </lineage>
</organism>
<evidence type="ECO:0000313" key="1">
    <source>
        <dbReference type="EMBL" id="EUA42211.1"/>
    </source>
</evidence>
<accession>X8BFF8</accession>
<protein>
    <submittedName>
        <fullName evidence="1">Putative cobalamin biosynthesis protein cobN</fullName>
    </submittedName>
</protein>
<reference evidence="1" key="1">
    <citation type="submission" date="2014-01" db="EMBL/GenBank/DDBJ databases">
        <authorList>
            <person name="Brown-Elliot B."/>
            <person name="Wallace R."/>
            <person name="Lenaerts A."/>
            <person name="Ordway D."/>
            <person name="DeGroote M.A."/>
            <person name="Parker T."/>
            <person name="Sizemore C."/>
            <person name="Tallon L.J."/>
            <person name="Sadzewicz L.K."/>
            <person name="Sengamalay N."/>
            <person name="Fraser C.M."/>
            <person name="Hine E."/>
            <person name="Shefchek K.A."/>
            <person name="Das S.P."/>
            <person name="Tettelin H."/>
        </authorList>
    </citation>
    <scope>NUCLEOTIDE SEQUENCE [LARGE SCALE GENOMIC DNA]</scope>
    <source>
        <strain evidence="1">4042</strain>
    </source>
</reference>
<proteinExistence type="predicted"/>
<gene>
    <name evidence="1" type="ORF">I553_6071</name>
</gene>
<dbReference type="PATRIC" id="fig|1299334.3.peg.4236"/>
<sequence>MLLLSTSDTDLITARASGANYRWANPARLVDGELPGLLRGVDVAVVRILGGYRAWQDGIDTVLASGVPTILVSGEQSPDADLTERSTVPAGIAVQTHIYLAHGGVPNLRQLHAFLSDTLLMTGFGFGPPVSTPMWVCWSARLPTSTARLSPCCTTGPAPCRQHRLHRSAL</sequence>
<dbReference type="AlphaFoldDB" id="X8BFF8"/>